<keyword evidence="7 9" id="KW-0675">Receptor</keyword>
<dbReference type="Proteomes" id="UP001159428">
    <property type="component" value="Unassembled WGS sequence"/>
</dbReference>
<dbReference type="PROSITE" id="PS00237">
    <property type="entry name" value="G_PROTEIN_RECEP_F1_1"/>
    <property type="match status" value="1"/>
</dbReference>
<organism evidence="12 13">
    <name type="scientific">Pocillopora meandrina</name>
    <dbReference type="NCBI Taxonomy" id="46732"/>
    <lineage>
        <taxon>Eukaryota</taxon>
        <taxon>Metazoa</taxon>
        <taxon>Cnidaria</taxon>
        <taxon>Anthozoa</taxon>
        <taxon>Hexacorallia</taxon>
        <taxon>Scleractinia</taxon>
        <taxon>Astrocoeniina</taxon>
        <taxon>Pocilloporidae</taxon>
        <taxon>Pocillopora</taxon>
    </lineage>
</organism>
<feature type="transmembrane region" description="Helical" evidence="10">
    <location>
        <begin position="236"/>
        <end position="254"/>
    </location>
</feature>
<comment type="subcellular location">
    <subcellularLocation>
        <location evidence="1">Membrane</location>
        <topology evidence="1">Multi-pass membrane protein</topology>
    </subcellularLocation>
</comment>
<evidence type="ECO:0000313" key="12">
    <source>
        <dbReference type="EMBL" id="CAH3045873.1"/>
    </source>
</evidence>
<feature type="transmembrane region" description="Helical" evidence="10">
    <location>
        <begin position="178"/>
        <end position="202"/>
    </location>
</feature>
<evidence type="ECO:0000256" key="5">
    <source>
        <dbReference type="ARBA" id="ARBA00023040"/>
    </source>
</evidence>
<accession>A0AAU9W4H0</accession>
<evidence type="ECO:0000256" key="2">
    <source>
        <dbReference type="ARBA" id="ARBA00010663"/>
    </source>
</evidence>
<feature type="transmembrane region" description="Helical" evidence="10">
    <location>
        <begin position="274"/>
        <end position="291"/>
    </location>
</feature>
<comment type="caution">
    <text evidence="12">The sequence shown here is derived from an EMBL/GenBank/DDBJ whole genome shotgun (WGS) entry which is preliminary data.</text>
</comment>
<dbReference type="InterPro" id="IPR050125">
    <property type="entry name" value="GPCR_opsins"/>
</dbReference>
<evidence type="ECO:0000256" key="8">
    <source>
        <dbReference type="ARBA" id="ARBA00023224"/>
    </source>
</evidence>
<dbReference type="InterPro" id="IPR000276">
    <property type="entry name" value="GPCR_Rhodpsn"/>
</dbReference>
<sequence>MVESEEQDSRGLRAVVLHTAFFTIMMVLSLAGNVLICLAFYRNKSLRTITNFYVLSLAVVDLMVAVFVFPSVTAASGLRKWPFSHEFCQFTGFLTNYWVFVSLSILALTAINRYVCVVKPQHYSFFFSKKKTMISICFVWIFMFVFYLVFIVALQATFEWQPNALHCRVTFPDENTTKVVYIGFGICTSLSMLFVLFGYCGVYRVIWRHKNAVVPFIHEGNNQGVSRAQEIKTSRVLFVAVFGFCVSWMPGIAMKAVEFGLKTSVPSYLQSMPMLFSCISAWINPIIYGVMNRAMQREFENILL</sequence>
<feature type="transmembrane region" description="Helical" evidence="10">
    <location>
        <begin position="97"/>
        <end position="115"/>
    </location>
</feature>
<keyword evidence="8 9" id="KW-0807">Transducer</keyword>
<keyword evidence="13" id="KW-1185">Reference proteome</keyword>
<evidence type="ECO:0000256" key="1">
    <source>
        <dbReference type="ARBA" id="ARBA00004141"/>
    </source>
</evidence>
<dbReference type="SMART" id="SM01381">
    <property type="entry name" value="7TM_GPCR_Srsx"/>
    <property type="match status" value="1"/>
</dbReference>
<evidence type="ECO:0000259" key="11">
    <source>
        <dbReference type="PROSITE" id="PS50262"/>
    </source>
</evidence>
<dbReference type="PRINTS" id="PR00237">
    <property type="entry name" value="GPCRRHODOPSN"/>
</dbReference>
<comment type="similarity">
    <text evidence="2 9">Belongs to the G-protein coupled receptor 1 family.</text>
</comment>
<dbReference type="SUPFAM" id="SSF81321">
    <property type="entry name" value="Family A G protein-coupled receptor-like"/>
    <property type="match status" value="1"/>
</dbReference>
<feature type="transmembrane region" description="Helical" evidence="10">
    <location>
        <begin position="20"/>
        <end position="41"/>
    </location>
</feature>
<evidence type="ECO:0000256" key="6">
    <source>
        <dbReference type="ARBA" id="ARBA00023136"/>
    </source>
</evidence>
<proteinExistence type="inferred from homology"/>
<keyword evidence="6 10" id="KW-0472">Membrane</keyword>
<evidence type="ECO:0000256" key="10">
    <source>
        <dbReference type="SAM" id="Phobius"/>
    </source>
</evidence>
<dbReference type="CDD" id="cd00637">
    <property type="entry name" value="7tm_classA_rhodopsin-like"/>
    <property type="match status" value="1"/>
</dbReference>
<name>A0AAU9W4H0_9CNID</name>
<evidence type="ECO:0000256" key="4">
    <source>
        <dbReference type="ARBA" id="ARBA00022989"/>
    </source>
</evidence>
<gene>
    <name evidence="12" type="ORF">PMEA_00032972</name>
</gene>
<dbReference type="AlphaFoldDB" id="A0AAU9W4H0"/>
<protein>
    <recommendedName>
        <fullName evidence="11">G-protein coupled receptors family 1 profile domain-containing protein</fullName>
    </recommendedName>
</protein>
<dbReference type="Pfam" id="PF00001">
    <property type="entry name" value="7tm_1"/>
    <property type="match status" value="1"/>
</dbReference>
<feature type="transmembrane region" description="Helical" evidence="10">
    <location>
        <begin position="53"/>
        <end position="77"/>
    </location>
</feature>
<dbReference type="PRINTS" id="PR01012">
    <property type="entry name" value="NRPEPTIDEYR"/>
</dbReference>
<evidence type="ECO:0000313" key="13">
    <source>
        <dbReference type="Proteomes" id="UP001159428"/>
    </source>
</evidence>
<keyword evidence="4 10" id="KW-1133">Transmembrane helix</keyword>
<dbReference type="EMBL" id="CALNXJ010000008">
    <property type="protein sequence ID" value="CAH3045873.1"/>
    <property type="molecule type" value="Genomic_DNA"/>
</dbReference>
<evidence type="ECO:0000256" key="3">
    <source>
        <dbReference type="ARBA" id="ARBA00022692"/>
    </source>
</evidence>
<dbReference type="InterPro" id="IPR000611">
    <property type="entry name" value="NPY_rcpt"/>
</dbReference>
<dbReference type="Gene3D" id="1.20.1070.10">
    <property type="entry name" value="Rhodopsin 7-helix transmembrane proteins"/>
    <property type="match status" value="1"/>
</dbReference>
<keyword evidence="3 9" id="KW-0812">Transmembrane</keyword>
<feature type="non-terminal residue" evidence="12">
    <location>
        <position position="304"/>
    </location>
</feature>
<dbReference type="GO" id="GO:0004983">
    <property type="term" value="F:neuropeptide Y receptor activity"/>
    <property type="evidence" value="ECO:0007669"/>
    <property type="project" value="InterPro"/>
</dbReference>
<dbReference type="PROSITE" id="PS50262">
    <property type="entry name" value="G_PROTEIN_RECEP_F1_2"/>
    <property type="match status" value="1"/>
</dbReference>
<evidence type="ECO:0000256" key="9">
    <source>
        <dbReference type="RuleBase" id="RU000688"/>
    </source>
</evidence>
<evidence type="ECO:0000256" key="7">
    <source>
        <dbReference type="ARBA" id="ARBA00023170"/>
    </source>
</evidence>
<dbReference type="PANTHER" id="PTHR24240">
    <property type="entry name" value="OPSIN"/>
    <property type="match status" value="1"/>
</dbReference>
<reference evidence="12 13" key="1">
    <citation type="submission" date="2022-05" db="EMBL/GenBank/DDBJ databases">
        <authorList>
            <consortium name="Genoscope - CEA"/>
            <person name="William W."/>
        </authorList>
    </citation>
    <scope>NUCLEOTIDE SEQUENCE [LARGE SCALE GENOMIC DNA]</scope>
</reference>
<feature type="transmembrane region" description="Helical" evidence="10">
    <location>
        <begin position="136"/>
        <end position="158"/>
    </location>
</feature>
<dbReference type="GO" id="GO:0016020">
    <property type="term" value="C:membrane"/>
    <property type="evidence" value="ECO:0007669"/>
    <property type="project" value="UniProtKB-SubCell"/>
</dbReference>
<keyword evidence="5 9" id="KW-0297">G-protein coupled receptor</keyword>
<feature type="domain" description="G-protein coupled receptors family 1 profile" evidence="11">
    <location>
        <begin position="32"/>
        <end position="288"/>
    </location>
</feature>
<dbReference type="InterPro" id="IPR017452">
    <property type="entry name" value="GPCR_Rhodpsn_7TM"/>
</dbReference>